<dbReference type="Gene3D" id="3.30.930.20">
    <property type="entry name" value="Protein of unknown function DUF1054"/>
    <property type="match status" value="1"/>
</dbReference>
<evidence type="ECO:0000313" key="2">
    <source>
        <dbReference type="EMBL" id="MFD1678198.1"/>
    </source>
</evidence>
<organism evidence="2 3">
    <name type="scientific">Alicyclobacillus fodiniaquatilis</name>
    <dbReference type="NCBI Taxonomy" id="1661150"/>
    <lineage>
        <taxon>Bacteria</taxon>
        <taxon>Bacillati</taxon>
        <taxon>Bacillota</taxon>
        <taxon>Bacilli</taxon>
        <taxon>Bacillales</taxon>
        <taxon>Alicyclobacillaceae</taxon>
        <taxon>Alicyclobacillus</taxon>
    </lineage>
</organism>
<comment type="caution">
    <text evidence="2">The sequence shown here is derived from an EMBL/GenBank/DDBJ whole genome shotgun (WGS) entry which is preliminary data.</text>
</comment>
<dbReference type="InterPro" id="IPR009403">
    <property type="entry name" value="UPF0637"/>
</dbReference>
<dbReference type="HAMAP" id="MF_01851">
    <property type="entry name" value="UPF0637"/>
    <property type="match status" value="1"/>
</dbReference>
<dbReference type="Pfam" id="PF06335">
    <property type="entry name" value="DUF1054"/>
    <property type="match status" value="1"/>
</dbReference>
<reference evidence="3" key="1">
    <citation type="journal article" date="2019" name="Int. J. Syst. Evol. Microbiol.">
        <title>The Global Catalogue of Microorganisms (GCM) 10K type strain sequencing project: providing services to taxonomists for standard genome sequencing and annotation.</title>
        <authorList>
            <consortium name="The Broad Institute Genomics Platform"/>
            <consortium name="The Broad Institute Genome Sequencing Center for Infectious Disease"/>
            <person name="Wu L."/>
            <person name="Ma J."/>
        </authorList>
    </citation>
    <scope>NUCLEOTIDE SEQUENCE [LARGE SCALE GENOMIC DNA]</scope>
    <source>
        <strain evidence="3">CGMCC 1.12286</strain>
    </source>
</reference>
<dbReference type="SUPFAM" id="SSF142913">
    <property type="entry name" value="YktB/PF0168-like"/>
    <property type="match status" value="1"/>
</dbReference>
<name>A0ABW4JRK3_9BACL</name>
<dbReference type="RefSeq" id="WP_377946226.1">
    <property type="nucleotide sequence ID" value="NZ_JBHUCX010000102.1"/>
</dbReference>
<evidence type="ECO:0000313" key="3">
    <source>
        <dbReference type="Proteomes" id="UP001597079"/>
    </source>
</evidence>
<proteinExistence type="inferred from homology"/>
<dbReference type="InterPro" id="IPR053707">
    <property type="entry name" value="UPF0637_domain_sf"/>
</dbReference>
<comment type="similarity">
    <text evidence="1">Belongs to the UPF0637 family.</text>
</comment>
<dbReference type="Proteomes" id="UP001597079">
    <property type="component" value="Unassembled WGS sequence"/>
</dbReference>
<gene>
    <name evidence="2" type="ORF">ACFSB2_26375</name>
</gene>
<dbReference type="EMBL" id="JBHUCX010000102">
    <property type="protein sequence ID" value="MFD1678198.1"/>
    <property type="molecule type" value="Genomic_DNA"/>
</dbReference>
<accession>A0ABW4JRK3</accession>
<protein>
    <recommendedName>
        <fullName evidence="1">UPF0637 protein ACFSB2_26375</fullName>
    </recommendedName>
</protein>
<evidence type="ECO:0000256" key="1">
    <source>
        <dbReference type="HAMAP-Rule" id="MF_01851"/>
    </source>
</evidence>
<keyword evidence="3" id="KW-1185">Reference proteome</keyword>
<dbReference type="PIRSF" id="PIRSF021332">
    <property type="entry name" value="DUF1054"/>
    <property type="match status" value="1"/>
</dbReference>
<sequence length="205" mass="23319">MFSGFLDEDFDVFAIAGLDARMDAIKSRVRPKLEALGAHFQTYLSLRLGEDVYAHVAKHARRTVNPPDDTWVAFSTNQRGYKQHPHFQIGLWQTHLFVTFGYIYEATAKAAFGAKLFAQAEQVLAALPQDFVLIPDHMSPDVVPLKNMDVSELQRYAKRLQEVKKAELLLGVKWPRDEVTSWTGAQFISQAESAMDELVMLYRLD</sequence>